<dbReference type="KEGG" id="gsn:YC6258_00783"/>
<dbReference type="HOGENOM" id="CLU_090004_0_0_6"/>
<dbReference type="AlphaFoldDB" id="A0A0C5VHL7"/>
<dbReference type="RefSeq" id="WP_044615803.1">
    <property type="nucleotide sequence ID" value="NZ_CP007142.1"/>
</dbReference>
<name>A0A0C5VHL7_9GAMM</name>
<dbReference type="InterPro" id="IPR038765">
    <property type="entry name" value="Papain-like_cys_pep_sf"/>
</dbReference>
<dbReference type="Pfam" id="PF05708">
    <property type="entry name" value="Peptidase_C92"/>
    <property type="match status" value="1"/>
</dbReference>
<proteinExistence type="predicted"/>
<dbReference type="GO" id="GO:0016787">
    <property type="term" value="F:hydrolase activity"/>
    <property type="evidence" value="ECO:0007669"/>
    <property type="project" value="UniProtKB-KW"/>
</dbReference>
<evidence type="ECO:0000313" key="2">
    <source>
        <dbReference type="Proteomes" id="UP000032266"/>
    </source>
</evidence>
<keyword evidence="2" id="KW-1185">Reference proteome</keyword>
<gene>
    <name evidence="1" type="ORF">YC6258_00783</name>
</gene>
<reference evidence="1 2" key="1">
    <citation type="submission" date="2014-01" db="EMBL/GenBank/DDBJ databases">
        <title>Full genme sequencing of cellulolytic bacterium Gynuella sunshinyii YC6258T gen. nov., sp. nov.</title>
        <authorList>
            <person name="Khan H."/>
            <person name="Chung E.J."/>
            <person name="Chung Y.R."/>
        </authorList>
    </citation>
    <scope>NUCLEOTIDE SEQUENCE [LARGE SCALE GENOMIC DNA]</scope>
    <source>
        <strain evidence="1 2">YC6258</strain>
    </source>
</reference>
<dbReference type="SUPFAM" id="SSF54001">
    <property type="entry name" value="Cysteine proteinases"/>
    <property type="match status" value="1"/>
</dbReference>
<evidence type="ECO:0000313" key="1">
    <source>
        <dbReference type="EMBL" id="AJQ92833.1"/>
    </source>
</evidence>
<organism evidence="1 2">
    <name type="scientific">Gynuella sunshinyii YC6258</name>
    <dbReference type="NCBI Taxonomy" id="1445510"/>
    <lineage>
        <taxon>Bacteria</taxon>
        <taxon>Pseudomonadati</taxon>
        <taxon>Pseudomonadota</taxon>
        <taxon>Gammaproteobacteria</taxon>
        <taxon>Oceanospirillales</taxon>
        <taxon>Saccharospirillaceae</taxon>
        <taxon>Gynuella</taxon>
    </lineage>
</organism>
<dbReference type="InterPro" id="IPR024453">
    <property type="entry name" value="Peptidase_C92"/>
</dbReference>
<dbReference type="Proteomes" id="UP000032266">
    <property type="component" value="Chromosome"/>
</dbReference>
<accession>A0A0C5VHL7</accession>
<dbReference type="EMBL" id="CP007142">
    <property type="protein sequence ID" value="AJQ92833.1"/>
    <property type="molecule type" value="Genomic_DNA"/>
</dbReference>
<keyword evidence="1" id="KW-0378">Hydrolase</keyword>
<dbReference type="Gene3D" id="3.90.1720.10">
    <property type="entry name" value="endopeptidase domain like (from Nostoc punctiforme)"/>
    <property type="match status" value="1"/>
</dbReference>
<protein>
    <submittedName>
        <fullName evidence="1">Cell wall-associated hydrolase (Invasion-associated protein)</fullName>
    </submittedName>
</protein>
<sequence length="186" mass="21184">MNNNLMNGDIVFRAAADNDLAEAINDVTQTNQFDHYTHMGITEVKDQHVYIYHADPHLGVCCQALSEFRLSEQNEVLNIGVYRLTPSYQHYVDNALSLARTLIGQPYNHSYILDHQGFYCSEFIYHLFADTGLFTLKPMTFKQPGSDSFHPGWITYYRELGLEIPEGLPGCNPNEMAASQNLIKVF</sequence>
<dbReference type="OrthoDB" id="195541at2"/>